<reference evidence="1 2" key="1">
    <citation type="submission" date="2018-06" db="EMBL/GenBank/DDBJ databases">
        <authorList>
            <consortium name="Pathogen Informatics"/>
            <person name="Doyle S."/>
        </authorList>
    </citation>
    <scope>NUCLEOTIDE SEQUENCE [LARGE SCALE GENOMIC DNA]</scope>
    <source>
        <strain evidence="1 2">NCTC11535</strain>
    </source>
</reference>
<evidence type="ECO:0000313" key="2">
    <source>
        <dbReference type="Proteomes" id="UP000250006"/>
    </source>
</evidence>
<evidence type="ECO:0000313" key="1">
    <source>
        <dbReference type="EMBL" id="SPT53987.1"/>
    </source>
</evidence>
<keyword evidence="2" id="KW-1185">Reference proteome</keyword>
<protein>
    <submittedName>
        <fullName evidence="1">Uncharacterized protein</fullName>
    </submittedName>
</protein>
<comment type="caution">
    <text evidence="1">The sequence shown here is derived from an EMBL/GenBank/DDBJ whole genome shotgun (WGS) entry which is preliminary data.</text>
</comment>
<proteinExistence type="predicted"/>
<dbReference type="EMBL" id="UAPQ01000009">
    <property type="protein sequence ID" value="SPT53987.1"/>
    <property type="molecule type" value="Genomic_DNA"/>
</dbReference>
<accession>A0ABY1VQN8</accession>
<organism evidence="1 2">
    <name type="scientific">Actinomyces bovis</name>
    <dbReference type="NCBI Taxonomy" id="1658"/>
    <lineage>
        <taxon>Bacteria</taxon>
        <taxon>Bacillati</taxon>
        <taxon>Actinomycetota</taxon>
        <taxon>Actinomycetes</taxon>
        <taxon>Actinomycetales</taxon>
        <taxon>Actinomycetaceae</taxon>
        <taxon>Actinomyces</taxon>
    </lineage>
</organism>
<sequence length="62" mass="6699">MLEVPELGAVSQVKQLEEAQDEMLETVAYLTGLDPAEVELQLVTSNEEQGALRSQKASSPTP</sequence>
<gene>
    <name evidence="1" type="ORF">NCTC11535_01682</name>
</gene>
<name>A0ABY1VQN8_9ACTO</name>
<dbReference type="Proteomes" id="UP000250006">
    <property type="component" value="Unassembled WGS sequence"/>
</dbReference>